<dbReference type="PROSITE" id="PS50893">
    <property type="entry name" value="ABC_TRANSPORTER_2"/>
    <property type="match status" value="1"/>
</dbReference>
<dbReference type="GO" id="GO:0005524">
    <property type="term" value="F:ATP binding"/>
    <property type="evidence" value="ECO:0007669"/>
    <property type="project" value="UniProtKB-KW"/>
</dbReference>
<dbReference type="InterPro" id="IPR027417">
    <property type="entry name" value="P-loop_NTPase"/>
</dbReference>
<dbReference type="PANTHER" id="PTHR42781">
    <property type="entry name" value="SPERMIDINE/PUTRESCINE IMPORT ATP-BINDING PROTEIN POTA"/>
    <property type="match status" value="1"/>
</dbReference>
<dbReference type="InterPro" id="IPR003439">
    <property type="entry name" value="ABC_transporter-like_ATP-bd"/>
</dbReference>
<keyword evidence="11" id="KW-1185">Reference proteome</keyword>
<gene>
    <name evidence="10" type="ORF">J9317_15320</name>
</gene>
<keyword evidence="7" id="KW-0406">Ion transport</keyword>
<keyword evidence="8" id="KW-0472">Membrane</keyword>
<sequence>MPYLVFNGTKRFHKKKILDGIQLSIQKGEILSLIGPSGTGKSTLLKCLAGIEALDEGQFFLNGKDVTRVPARKREVVLVFQQALLFPHMTVVENVEYGLKIHKVKKEAREQKVKKMLEKTEMLHAAKQYPDELSGGEQQRAALARALVLEPKLLLLDEPFANVDPLLRDKLRIWVKSLLKEQNITSIFVTHDMEEAAMIGDEIAILHEGAILQKGTAREIYLRPANERAASFYGDGMMQKQEFIPSHKLRISENSSENAWKGRIEGELYKYGQSFFRIAIGSGEQWITLQSSLPLKEGQTVYICRNPEEAAFLEKDS</sequence>
<keyword evidence="3" id="KW-0410">Iron transport</keyword>
<keyword evidence="5 10" id="KW-0067">ATP-binding</keyword>
<evidence type="ECO:0000256" key="5">
    <source>
        <dbReference type="ARBA" id="ARBA00022840"/>
    </source>
</evidence>
<dbReference type="SMART" id="SM00382">
    <property type="entry name" value="AAA"/>
    <property type="match status" value="1"/>
</dbReference>
<dbReference type="Pfam" id="PF00005">
    <property type="entry name" value="ABC_tran"/>
    <property type="match status" value="1"/>
</dbReference>
<protein>
    <submittedName>
        <fullName evidence="10">ABC transporter ATP-binding protein</fullName>
    </submittedName>
</protein>
<keyword evidence="2" id="KW-1003">Cell membrane</keyword>
<evidence type="ECO:0000313" key="10">
    <source>
        <dbReference type="EMBL" id="MBS2970140.1"/>
    </source>
</evidence>
<evidence type="ECO:0000256" key="7">
    <source>
        <dbReference type="ARBA" id="ARBA00023065"/>
    </source>
</evidence>
<dbReference type="RefSeq" id="WP_211560043.1">
    <property type="nucleotide sequence ID" value="NZ_JAGVRK010000001.1"/>
</dbReference>
<dbReference type="SUPFAM" id="SSF52540">
    <property type="entry name" value="P-loop containing nucleoside triphosphate hydrolases"/>
    <property type="match status" value="1"/>
</dbReference>
<feature type="domain" description="ABC transporter" evidence="9">
    <location>
        <begin position="3"/>
        <end position="233"/>
    </location>
</feature>
<evidence type="ECO:0000256" key="4">
    <source>
        <dbReference type="ARBA" id="ARBA00022741"/>
    </source>
</evidence>
<proteinExistence type="predicted"/>
<name>A0ABS5LHB9_9BACI</name>
<dbReference type="Proteomes" id="UP000682403">
    <property type="component" value="Unassembled WGS sequence"/>
</dbReference>
<evidence type="ECO:0000259" key="9">
    <source>
        <dbReference type="PROSITE" id="PS50893"/>
    </source>
</evidence>
<dbReference type="CDD" id="cd03259">
    <property type="entry name" value="ABC_Carb_Solutes_like"/>
    <property type="match status" value="1"/>
</dbReference>
<dbReference type="EMBL" id="JAGVRK010000001">
    <property type="protein sequence ID" value="MBS2970140.1"/>
    <property type="molecule type" value="Genomic_DNA"/>
</dbReference>
<comment type="caution">
    <text evidence="10">The sequence shown here is derived from an EMBL/GenBank/DDBJ whole genome shotgun (WGS) entry which is preliminary data.</text>
</comment>
<evidence type="ECO:0000256" key="2">
    <source>
        <dbReference type="ARBA" id="ARBA00022475"/>
    </source>
</evidence>
<dbReference type="InterPro" id="IPR050093">
    <property type="entry name" value="ABC_SmlMolc_Importer"/>
</dbReference>
<dbReference type="Gene3D" id="3.40.50.300">
    <property type="entry name" value="P-loop containing nucleotide triphosphate hydrolases"/>
    <property type="match status" value="1"/>
</dbReference>
<dbReference type="PROSITE" id="PS00211">
    <property type="entry name" value="ABC_TRANSPORTER_1"/>
    <property type="match status" value="1"/>
</dbReference>
<keyword evidence="4" id="KW-0547">Nucleotide-binding</keyword>
<dbReference type="InterPro" id="IPR003593">
    <property type="entry name" value="AAA+_ATPase"/>
</dbReference>
<evidence type="ECO:0000256" key="1">
    <source>
        <dbReference type="ARBA" id="ARBA00022448"/>
    </source>
</evidence>
<evidence type="ECO:0000313" key="11">
    <source>
        <dbReference type="Proteomes" id="UP000682403"/>
    </source>
</evidence>
<dbReference type="InterPro" id="IPR015853">
    <property type="entry name" value="ABC_transpr_FbpC"/>
</dbReference>
<organism evidence="10 11">
    <name type="scientific">Metabacillus flavus</name>
    <dbReference type="NCBI Taxonomy" id="2823519"/>
    <lineage>
        <taxon>Bacteria</taxon>
        <taxon>Bacillati</taxon>
        <taxon>Bacillota</taxon>
        <taxon>Bacilli</taxon>
        <taxon>Bacillales</taxon>
        <taxon>Bacillaceae</taxon>
        <taxon>Metabacillus</taxon>
    </lineage>
</organism>
<evidence type="ECO:0000256" key="6">
    <source>
        <dbReference type="ARBA" id="ARBA00023004"/>
    </source>
</evidence>
<accession>A0ABS5LHB9</accession>
<evidence type="ECO:0000256" key="8">
    <source>
        <dbReference type="ARBA" id="ARBA00023136"/>
    </source>
</evidence>
<dbReference type="PANTHER" id="PTHR42781:SF4">
    <property type="entry name" value="SPERMIDINE_PUTRESCINE IMPORT ATP-BINDING PROTEIN POTA"/>
    <property type="match status" value="1"/>
</dbReference>
<keyword evidence="1" id="KW-0813">Transport</keyword>
<keyword evidence="6" id="KW-0408">Iron</keyword>
<dbReference type="InterPro" id="IPR017871">
    <property type="entry name" value="ABC_transporter-like_CS"/>
</dbReference>
<reference evidence="10 11" key="1">
    <citation type="submission" date="2021-04" db="EMBL/GenBank/DDBJ databases">
        <title>Metabacillus sp. strain KIGAM252 whole genome sequence.</title>
        <authorList>
            <person name="Seo M.-J."/>
            <person name="Cho E.-S."/>
            <person name="Hwang C.Y."/>
            <person name="Yoon D.J."/>
        </authorList>
    </citation>
    <scope>NUCLEOTIDE SEQUENCE [LARGE SCALE GENOMIC DNA]</scope>
    <source>
        <strain evidence="10 11">KIGAM252</strain>
    </source>
</reference>
<evidence type="ECO:0000256" key="3">
    <source>
        <dbReference type="ARBA" id="ARBA00022496"/>
    </source>
</evidence>